<keyword evidence="2" id="KW-1185">Reference proteome</keyword>
<dbReference type="AlphaFoldDB" id="A0A1M7RBD3"/>
<name>A0A1M7RBD3_9ACTN</name>
<evidence type="ECO:0000313" key="2">
    <source>
        <dbReference type="Proteomes" id="UP000184440"/>
    </source>
</evidence>
<evidence type="ECO:0000313" key="1">
    <source>
        <dbReference type="EMBL" id="SHN43573.1"/>
    </source>
</evidence>
<proteinExistence type="predicted"/>
<dbReference type="Proteomes" id="UP000184440">
    <property type="component" value="Unassembled WGS sequence"/>
</dbReference>
<protein>
    <submittedName>
        <fullName evidence="1">Uncharacterized protein</fullName>
    </submittedName>
</protein>
<reference evidence="1 2" key="1">
    <citation type="submission" date="2016-11" db="EMBL/GenBank/DDBJ databases">
        <authorList>
            <person name="Jaros S."/>
            <person name="Januszkiewicz K."/>
            <person name="Wedrychowicz H."/>
        </authorList>
    </citation>
    <scope>NUCLEOTIDE SEQUENCE [LARGE SCALE GENOMIC DNA]</scope>
    <source>
        <strain evidence="1 2">DSM 46144</strain>
    </source>
</reference>
<sequence>MFLSPGPAALVYGLPEAGNGAGLVSFPASRMMHGVATDEGPVPAGFVLAGFVAGSPWEPPREKWTATLPGSVPTVSDCLADLLPADRDPLVEPWQHSMFEPWHRSVRYAVDAVRHAPAGSDPIHVLSMSVPATAAAELAAMLEQWIGHLPHPVRVNLAHRAAPPPGTVLGFEVLGFGAGRFHTWLCYDVHSQAHDLLGIRPGDSGLLAELHDAQRVADMANSKRGTEEGTPEEITWFPALLTLHDVPARG</sequence>
<accession>A0A1M7RBD3</accession>
<dbReference type="EMBL" id="FRCS01000009">
    <property type="protein sequence ID" value="SHN43573.1"/>
    <property type="molecule type" value="Genomic_DNA"/>
</dbReference>
<organism evidence="1 2">
    <name type="scientific">Cryptosporangium aurantiacum</name>
    <dbReference type="NCBI Taxonomy" id="134849"/>
    <lineage>
        <taxon>Bacteria</taxon>
        <taxon>Bacillati</taxon>
        <taxon>Actinomycetota</taxon>
        <taxon>Actinomycetes</taxon>
        <taxon>Cryptosporangiales</taxon>
        <taxon>Cryptosporangiaceae</taxon>
        <taxon>Cryptosporangium</taxon>
    </lineage>
</organism>
<gene>
    <name evidence="1" type="ORF">SAMN05443668_109236</name>
</gene>